<accession>A0A1V4SLT7</accession>
<dbReference type="Gene3D" id="2.60.40.3910">
    <property type="entry name" value="Inclusion body protein"/>
    <property type="match status" value="1"/>
</dbReference>
<dbReference type="AlphaFoldDB" id="A0A1V4SLT7"/>
<gene>
    <name evidence="1" type="ORF">CLHUN_17710</name>
</gene>
<evidence type="ECO:0000313" key="1">
    <source>
        <dbReference type="EMBL" id="OPX44217.1"/>
    </source>
</evidence>
<sequence length="141" mass="15138">MVQIAKPSPSDCNVKIVIYVDTAKARTGSTQGIYMVDNRAPRSTNEGSAALNTYCNTNDYISWRILPIDPDTHDTVVITSFDQSLAWGYGGNPTQSGTAGDVWVGRAENSGNYATPINLLISESGRNPVQLKISPSLNICG</sequence>
<dbReference type="EMBL" id="MZGX01000010">
    <property type="protein sequence ID" value="OPX44217.1"/>
    <property type="molecule type" value="Genomic_DNA"/>
</dbReference>
<dbReference type="InterPro" id="IPR038712">
    <property type="entry name" value="PixA-like_sf"/>
</dbReference>
<protein>
    <submittedName>
        <fullName evidence="1">Uncharacterized protein</fullName>
    </submittedName>
</protein>
<organism evidence="1 2">
    <name type="scientific">Ruminiclostridium hungatei</name>
    <name type="common">Clostridium hungatei</name>
    <dbReference type="NCBI Taxonomy" id="48256"/>
    <lineage>
        <taxon>Bacteria</taxon>
        <taxon>Bacillati</taxon>
        <taxon>Bacillota</taxon>
        <taxon>Clostridia</taxon>
        <taxon>Eubacteriales</taxon>
        <taxon>Oscillospiraceae</taxon>
        <taxon>Ruminiclostridium</taxon>
    </lineage>
</organism>
<dbReference type="RefSeq" id="WP_080064219.1">
    <property type="nucleotide sequence ID" value="NZ_MZGX01000010.1"/>
</dbReference>
<comment type="caution">
    <text evidence="1">The sequence shown here is derived from an EMBL/GenBank/DDBJ whole genome shotgun (WGS) entry which is preliminary data.</text>
</comment>
<reference evidence="1 2" key="1">
    <citation type="submission" date="2017-03" db="EMBL/GenBank/DDBJ databases">
        <title>Genome sequence of Clostridium hungatei DSM 14427.</title>
        <authorList>
            <person name="Poehlein A."/>
            <person name="Daniel R."/>
        </authorList>
    </citation>
    <scope>NUCLEOTIDE SEQUENCE [LARGE SCALE GENOMIC DNA]</scope>
    <source>
        <strain evidence="1 2">DSM 14427</strain>
    </source>
</reference>
<keyword evidence="2" id="KW-1185">Reference proteome</keyword>
<dbReference type="Proteomes" id="UP000191554">
    <property type="component" value="Unassembled WGS sequence"/>
</dbReference>
<name>A0A1V4SLT7_RUMHU</name>
<dbReference type="OrthoDB" id="1431504at2"/>
<proteinExistence type="predicted"/>
<evidence type="ECO:0000313" key="2">
    <source>
        <dbReference type="Proteomes" id="UP000191554"/>
    </source>
</evidence>